<dbReference type="GO" id="GO:0008061">
    <property type="term" value="F:chitin binding"/>
    <property type="evidence" value="ECO:0007669"/>
    <property type="project" value="UniProtKB-KW"/>
</dbReference>
<evidence type="ECO:0008006" key="6">
    <source>
        <dbReference type="Google" id="ProtNLM"/>
    </source>
</evidence>
<accession>A0A1Q5T0S2</accession>
<keyword evidence="1" id="KW-0147">Chitin-binding</keyword>
<evidence type="ECO:0000256" key="3">
    <source>
        <dbReference type="SAM" id="MobiDB-lite"/>
    </source>
</evidence>
<dbReference type="InterPro" id="IPR053214">
    <property type="entry name" value="LysM12-like"/>
</dbReference>
<reference evidence="4 5" key="1">
    <citation type="submission" date="2016-10" db="EMBL/GenBank/DDBJ databases">
        <title>Genome sequence of the ascomycete fungus Penicillium subrubescens.</title>
        <authorList>
            <person name="De Vries R.P."/>
            <person name="Peng M."/>
            <person name="Dilokpimol A."/>
            <person name="Hilden K."/>
            <person name="Makela M.R."/>
            <person name="Grigoriev I."/>
            <person name="Riley R."/>
            <person name="Granchi Z."/>
        </authorList>
    </citation>
    <scope>NUCLEOTIDE SEQUENCE [LARGE SCALE GENOMIC DNA]</scope>
    <source>
        <strain evidence="4 5">CBS 132785</strain>
    </source>
</reference>
<feature type="region of interest" description="Disordered" evidence="3">
    <location>
        <begin position="99"/>
        <end position="150"/>
    </location>
</feature>
<dbReference type="EMBL" id="MNBE01000723">
    <property type="protein sequence ID" value="OKO93844.1"/>
    <property type="molecule type" value="Genomic_DNA"/>
</dbReference>
<dbReference type="PROSITE" id="PS00026">
    <property type="entry name" value="CHIT_BIND_I_1"/>
    <property type="match status" value="1"/>
</dbReference>
<name>A0A1Q5T0S2_9EURO</name>
<feature type="compositionally biased region" description="Low complexity" evidence="3">
    <location>
        <begin position="119"/>
        <end position="150"/>
    </location>
</feature>
<gene>
    <name evidence="4" type="ORF">PENSUB_12123</name>
</gene>
<feature type="compositionally biased region" description="Polar residues" evidence="3">
    <location>
        <begin position="99"/>
        <end position="118"/>
    </location>
</feature>
<evidence type="ECO:0000313" key="5">
    <source>
        <dbReference type="Proteomes" id="UP000186955"/>
    </source>
</evidence>
<proteinExistence type="predicted"/>
<dbReference type="PANTHER" id="PTHR47700">
    <property type="entry name" value="V CHITINASE, PUTATIVE (AFU_ORTHOLOGUE AFUA_6G13720)-RELATED"/>
    <property type="match status" value="1"/>
</dbReference>
<dbReference type="Proteomes" id="UP000186955">
    <property type="component" value="Unassembled WGS sequence"/>
</dbReference>
<evidence type="ECO:0000256" key="2">
    <source>
        <dbReference type="ARBA" id="ARBA00023026"/>
    </source>
</evidence>
<dbReference type="STRING" id="1316194.A0A1Q5T0S2"/>
<sequence length="150" mass="15500">MPASLAGTVCGPQVPGPQRPSNWADLKSLNPCPLNECCSSCGQCGNTPEFCTSSVSTSAVQGTSLSLKSRTSTVFIRATVTGNSIPWMQLVAATSKHSTQSIVSKSTSTGDSTASKHLTSTSTTDSTKTTQSMTKTTSTTTSATSDPWLI</sequence>
<evidence type="ECO:0000313" key="4">
    <source>
        <dbReference type="EMBL" id="OKO93844.1"/>
    </source>
</evidence>
<comment type="caution">
    <text evidence="4">The sequence shown here is derived from an EMBL/GenBank/DDBJ whole genome shotgun (WGS) entry which is preliminary data.</text>
</comment>
<organism evidence="4 5">
    <name type="scientific">Penicillium subrubescens</name>
    <dbReference type="NCBI Taxonomy" id="1316194"/>
    <lineage>
        <taxon>Eukaryota</taxon>
        <taxon>Fungi</taxon>
        <taxon>Dikarya</taxon>
        <taxon>Ascomycota</taxon>
        <taxon>Pezizomycotina</taxon>
        <taxon>Eurotiomycetes</taxon>
        <taxon>Eurotiomycetidae</taxon>
        <taxon>Eurotiales</taxon>
        <taxon>Aspergillaceae</taxon>
        <taxon>Penicillium</taxon>
    </lineage>
</organism>
<dbReference type="InterPro" id="IPR018371">
    <property type="entry name" value="Chitin-binding_1_CS"/>
</dbReference>
<dbReference type="PANTHER" id="PTHR47700:SF2">
    <property type="entry name" value="CHITINASE"/>
    <property type="match status" value="1"/>
</dbReference>
<dbReference type="SUPFAM" id="SSF57016">
    <property type="entry name" value="Plant lectins/antimicrobial peptides"/>
    <property type="match status" value="1"/>
</dbReference>
<protein>
    <recommendedName>
        <fullName evidence="6">Chitin-binding type-1 domain-containing protein</fullName>
    </recommendedName>
</protein>
<dbReference type="Gene3D" id="3.30.60.10">
    <property type="entry name" value="Endochitinase-like"/>
    <property type="match status" value="1"/>
</dbReference>
<dbReference type="AlphaFoldDB" id="A0A1Q5T0S2"/>
<dbReference type="InterPro" id="IPR036861">
    <property type="entry name" value="Endochitinase-like_sf"/>
</dbReference>
<evidence type="ECO:0000256" key="1">
    <source>
        <dbReference type="ARBA" id="ARBA00022669"/>
    </source>
</evidence>
<keyword evidence="2" id="KW-0843">Virulence</keyword>
<keyword evidence="5" id="KW-1185">Reference proteome</keyword>